<dbReference type="AlphaFoldDB" id="A0A068NR06"/>
<evidence type="ECO:0000256" key="3">
    <source>
        <dbReference type="ARBA" id="ARBA00023125"/>
    </source>
</evidence>
<protein>
    <submittedName>
        <fullName evidence="5">Methicillin resistance protein</fullName>
    </submittedName>
</protein>
<dbReference type="SUPFAM" id="SSF46785">
    <property type="entry name" value="Winged helix' DNA-binding domain"/>
    <property type="match status" value="1"/>
</dbReference>
<dbReference type="KEGG" id="fgi:OP10G_2503"/>
<dbReference type="Proteomes" id="UP000027982">
    <property type="component" value="Chromosome"/>
</dbReference>
<evidence type="ECO:0000256" key="2">
    <source>
        <dbReference type="ARBA" id="ARBA00023015"/>
    </source>
</evidence>
<dbReference type="GO" id="GO:0003677">
    <property type="term" value="F:DNA binding"/>
    <property type="evidence" value="ECO:0007669"/>
    <property type="project" value="UniProtKB-KW"/>
</dbReference>
<keyword evidence="3" id="KW-0238">DNA-binding</keyword>
<dbReference type="Gene3D" id="1.10.10.10">
    <property type="entry name" value="Winged helix-like DNA-binding domain superfamily/Winged helix DNA-binding domain"/>
    <property type="match status" value="1"/>
</dbReference>
<evidence type="ECO:0000256" key="4">
    <source>
        <dbReference type="ARBA" id="ARBA00023163"/>
    </source>
</evidence>
<dbReference type="GO" id="GO:0045892">
    <property type="term" value="P:negative regulation of DNA-templated transcription"/>
    <property type="evidence" value="ECO:0007669"/>
    <property type="project" value="InterPro"/>
</dbReference>
<evidence type="ECO:0000256" key="1">
    <source>
        <dbReference type="ARBA" id="ARBA00011046"/>
    </source>
</evidence>
<sequence length="105" mass="11761">MRAVWDGYGRSQGYVRTTVQQMMERLLKKGLLERNASSEGLQYHTVSPKAGLLRGAVDRFVTESLGGSVSPFVQFLTDARELSDEDFAALSDLVERLRQERGVQP</sequence>
<name>A0A068NR06_FIMGI</name>
<dbReference type="HOGENOM" id="CLU_119090_4_3_0"/>
<keyword evidence="4" id="KW-0804">Transcription</keyword>
<proteinExistence type="inferred from homology"/>
<accession>A0A068NR06</accession>
<dbReference type="Pfam" id="PF03965">
    <property type="entry name" value="Penicillinase_R"/>
    <property type="match status" value="1"/>
</dbReference>
<evidence type="ECO:0000313" key="5">
    <source>
        <dbReference type="EMBL" id="AIE85871.1"/>
    </source>
</evidence>
<dbReference type="Gene3D" id="1.10.4040.10">
    <property type="entry name" value="Penicillinase repressor domain"/>
    <property type="match status" value="1"/>
</dbReference>
<dbReference type="InterPro" id="IPR005650">
    <property type="entry name" value="BlaI_family"/>
</dbReference>
<keyword evidence="2" id="KW-0805">Transcription regulation</keyword>
<keyword evidence="6" id="KW-1185">Reference proteome</keyword>
<dbReference type="InterPro" id="IPR036388">
    <property type="entry name" value="WH-like_DNA-bd_sf"/>
</dbReference>
<dbReference type="EMBL" id="CP007139">
    <property type="protein sequence ID" value="AIE85871.1"/>
    <property type="molecule type" value="Genomic_DNA"/>
</dbReference>
<evidence type="ECO:0000313" key="6">
    <source>
        <dbReference type="Proteomes" id="UP000027982"/>
    </source>
</evidence>
<organism evidence="5 6">
    <name type="scientific">Fimbriimonas ginsengisoli Gsoil 348</name>
    <dbReference type="NCBI Taxonomy" id="661478"/>
    <lineage>
        <taxon>Bacteria</taxon>
        <taxon>Bacillati</taxon>
        <taxon>Armatimonadota</taxon>
        <taxon>Fimbriimonadia</taxon>
        <taxon>Fimbriimonadales</taxon>
        <taxon>Fimbriimonadaceae</taxon>
        <taxon>Fimbriimonas</taxon>
    </lineage>
</organism>
<dbReference type="eggNOG" id="COG3682">
    <property type="taxonomic scope" value="Bacteria"/>
</dbReference>
<dbReference type="STRING" id="661478.OP10G_2503"/>
<gene>
    <name evidence="5" type="ORF">OP10G_2503</name>
</gene>
<comment type="similarity">
    <text evidence="1">Belongs to the BlaI transcriptional regulatory family.</text>
</comment>
<reference evidence="5 6" key="1">
    <citation type="journal article" date="2014" name="PLoS ONE">
        <title>The first complete genome sequence of the class fimbriimonadia in the phylum armatimonadetes.</title>
        <authorList>
            <person name="Hu Z.Y."/>
            <person name="Wang Y.Z."/>
            <person name="Im W.T."/>
            <person name="Wang S.Y."/>
            <person name="Zhao G.P."/>
            <person name="Zheng H.J."/>
            <person name="Quan Z.X."/>
        </authorList>
    </citation>
    <scope>NUCLEOTIDE SEQUENCE [LARGE SCALE GENOMIC DNA]</scope>
    <source>
        <strain evidence="5">Gsoil 348</strain>
    </source>
</reference>
<dbReference type="InterPro" id="IPR036390">
    <property type="entry name" value="WH_DNA-bd_sf"/>
</dbReference>